<dbReference type="InterPro" id="IPR000528">
    <property type="entry name" value="Plant_nsLTP"/>
</dbReference>
<gene>
    <name evidence="6" type="primary">LOC18597248</name>
</gene>
<organism evidence="5 6">
    <name type="scientific">Theobroma cacao</name>
    <name type="common">Cacao</name>
    <name type="synonym">Cocoa</name>
    <dbReference type="NCBI Taxonomy" id="3641"/>
    <lineage>
        <taxon>Eukaryota</taxon>
        <taxon>Viridiplantae</taxon>
        <taxon>Streptophyta</taxon>
        <taxon>Embryophyta</taxon>
        <taxon>Tracheophyta</taxon>
        <taxon>Spermatophyta</taxon>
        <taxon>Magnoliopsida</taxon>
        <taxon>eudicotyledons</taxon>
        <taxon>Gunneridae</taxon>
        <taxon>Pentapetalae</taxon>
        <taxon>rosids</taxon>
        <taxon>malvids</taxon>
        <taxon>Malvales</taxon>
        <taxon>Malvaceae</taxon>
        <taxon>Byttnerioideae</taxon>
        <taxon>Theobroma</taxon>
    </lineage>
</organism>
<comment type="similarity">
    <text evidence="1 2">Belongs to the plant LTP family.</text>
</comment>
<reference evidence="6" key="2">
    <citation type="submission" date="2025-08" db="UniProtKB">
        <authorList>
            <consortium name="RefSeq"/>
        </authorList>
    </citation>
    <scope>IDENTIFICATION</scope>
</reference>
<protein>
    <recommendedName>
        <fullName evidence="2">Non-specific lipid-transfer protein</fullName>
    </recommendedName>
</protein>
<dbReference type="GO" id="GO:0008289">
    <property type="term" value="F:lipid binding"/>
    <property type="evidence" value="ECO:0007669"/>
    <property type="project" value="UniProtKB-KW"/>
</dbReference>
<dbReference type="InterPro" id="IPR016140">
    <property type="entry name" value="Bifunc_inhib/LTP/seed_store"/>
</dbReference>
<comment type="function">
    <text evidence="2">Plant non-specific lipid-transfer proteins transfer phospholipids as well as galactolipids across membranes. May play a role in wax or cutin deposition in the cell walls of expanding epidermal cells and certain secretory tissues.</text>
</comment>
<dbReference type="SUPFAM" id="SSF47699">
    <property type="entry name" value="Bifunctional inhibitor/lipid-transfer protein/seed storage 2S albumin"/>
    <property type="match status" value="1"/>
</dbReference>
<dbReference type="PROSITE" id="PS00597">
    <property type="entry name" value="PLANT_LTP"/>
    <property type="match status" value="1"/>
</dbReference>
<dbReference type="AlphaFoldDB" id="A0AB32WL40"/>
<dbReference type="PRINTS" id="PR00382">
    <property type="entry name" value="LIPIDTRNSFER"/>
</dbReference>
<evidence type="ECO:0000313" key="6">
    <source>
        <dbReference type="RefSeq" id="XP_017978536.1"/>
    </source>
</evidence>
<sequence length="120" mass="12791">MEKKLMSLSWSLGVLGLVVLFAAASSVHAITCQDAIMALMPCQKFLTGFAYKPCALCCKAMANVNAAANTTQERRDLCTCFQQAGPALGVMPDKAKQLPQFCGLTVSVPMDPNIDCSTIN</sequence>
<dbReference type="InterPro" id="IPR036312">
    <property type="entry name" value="Bifun_inhib/LTP/seed_sf"/>
</dbReference>
<name>A0AB32WL40_THECC</name>
<dbReference type="Proteomes" id="UP000694886">
    <property type="component" value="Chromosome 6"/>
</dbReference>
<dbReference type="PANTHER" id="PTHR33076">
    <property type="entry name" value="NON-SPECIFIC LIPID-TRANSFER PROTEIN 2-RELATED"/>
    <property type="match status" value="1"/>
</dbReference>
<keyword evidence="2" id="KW-0813">Transport</keyword>
<feature type="signal peptide" evidence="3">
    <location>
        <begin position="1"/>
        <end position="29"/>
    </location>
</feature>
<dbReference type="SMART" id="SM00499">
    <property type="entry name" value="AAI"/>
    <property type="match status" value="1"/>
</dbReference>
<evidence type="ECO:0000313" key="5">
    <source>
        <dbReference type="Proteomes" id="UP000694886"/>
    </source>
</evidence>
<evidence type="ECO:0000259" key="4">
    <source>
        <dbReference type="SMART" id="SM00499"/>
    </source>
</evidence>
<keyword evidence="3" id="KW-0732">Signal</keyword>
<proteinExistence type="inferred from homology"/>
<dbReference type="Gene3D" id="1.10.110.10">
    <property type="entry name" value="Plant lipid-transfer and hydrophobic proteins"/>
    <property type="match status" value="1"/>
</dbReference>
<accession>A0AB32WL40</accession>
<feature type="domain" description="Bifunctional inhibitor/plant lipid transfer protein/seed storage helical" evidence="4">
    <location>
        <begin position="32"/>
        <end position="116"/>
    </location>
</feature>
<evidence type="ECO:0000256" key="3">
    <source>
        <dbReference type="SAM" id="SignalP"/>
    </source>
</evidence>
<reference evidence="5" key="1">
    <citation type="journal article" date="1997" name="Nucleic Acids Res.">
        <title>tRNAscan-SE: a program for improved detection of transfer RNA genes in genomic sequence.</title>
        <authorList>
            <person name="Lowe T.M."/>
            <person name="Eddy S.R."/>
        </authorList>
    </citation>
    <scope>NUCLEOTIDE SEQUENCE [LARGE SCALE GENOMIC DNA]</scope>
    <source>
        <strain evidence="5">r\B97-61/B2</strain>
    </source>
</reference>
<evidence type="ECO:0000256" key="1">
    <source>
        <dbReference type="ARBA" id="ARBA00009748"/>
    </source>
</evidence>
<dbReference type="GO" id="GO:0006869">
    <property type="term" value="P:lipid transport"/>
    <property type="evidence" value="ECO:0007669"/>
    <property type="project" value="InterPro"/>
</dbReference>
<evidence type="ECO:0000256" key="2">
    <source>
        <dbReference type="RuleBase" id="RU000628"/>
    </source>
</evidence>
<dbReference type="GeneID" id="18597248"/>
<feature type="chain" id="PRO_5044305903" description="Non-specific lipid-transfer protein" evidence="3">
    <location>
        <begin position="30"/>
        <end position="120"/>
    </location>
</feature>
<dbReference type="Gramene" id="Tc06v2_t019000.1">
    <property type="protein sequence ID" value="Tc06v2_p019000.1"/>
    <property type="gene ID" value="Tc06v2_g019000"/>
</dbReference>
<dbReference type="Pfam" id="PF00234">
    <property type="entry name" value="Tryp_alpha_amyl"/>
    <property type="match status" value="1"/>
</dbReference>
<dbReference type="RefSeq" id="XP_017978536.1">
    <property type="nucleotide sequence ID" value="XM_018123047.1"/>
</dbReference>
<keyword evidence="2" id="KW-0446">Lipid-binding</keyword>